<accession>A0A0J0XZF2</accession>
<name>A0A0J0XZF2_9TREE</name>
<protein>
    <submittedName>
        <fullName evidence="1">Uncharacterized protein</fullName>
    </submittedName>
</protein>
<dbReference type="AlphaFoldDB" id="A0A0J0XZF2"/>
<reference evidence="1 2" key="1">
    <citation type="submission" date="2015-03" db="EMBL/GenBank/DDBJ databases">
        <title>Genomics and transcriptomics of the oil-accumulating basidiomycete yeast T. oleaginosus allow insights into substrate utilization and the diverse evolutionary trajectories of mating systems in fungi.</title>
        <authorList>
            <consortium name="DOE Joint Genome Institute"/>
            <person name="Kourist R."/>
            <person name="Kracht O."/>
            <person name="Bracharz F."/>
            <person name="Lipzen A."/>
            <person name="Nolan M."/>
            <person name="Ohm R."/>
            <person name="Grigoriev I."/>
            <person name="Sun S."/>
            <person name="Heitman J."/>
            <person name="Bruck T."/>
            <person name="Nowrousian M."/>
        </authorList>
    </citation>
    <scope>NUCLEOTIDE SEQUENCE [LARGE SCALE GENOMIC DNA]</scope>
    <source>
        <strain evidence="1 2">IBC0246</strain>
    </source>
</reference>
<dbReference type="EMBL" id="KQ087177">
    <property type="protein sequence ID" value="KLT46415.1"/>
    <property type="molecule type" value="Genomic_DNA"/>
</dbReference>
<evidence type="ECO:0000313" key="2">
    <source>
        <dbReference type="Proteomes" id="UP000053611"/>
    </source>
</evidence>
<gene>
    <name evidence="1" type="ORF">CC85DRAFT_1734</name>
</gene>
<proteinExistence type="predicted"/>
<evidence type="ECO:0000313" key="1">
    <source>
        <dbReference type="EMBL" id="KLT46415.1"/>
    </source>
</evidence>
<dbReference type="RefSeq" id="XP_018282906.1">
    <property type="nucleotide sequence ID" value="XM_018419732.1"/>
</dbReference>
<dbReference type="Proteomes" id="UP000053611">
    <property type="component" value="Unassembled WGS sequence"/>
</dbReference>
<sequence>MLRHSNSDSHSFTLIAVRQPTNLKALAPVQSPASHSRAFPKFDAQHVCRLASQLTLHRLLDLGGDCSLELRVPNGALALACRLEIALGVAVRADIGLATCLSFDPNIGVVCGNGVGLSHFDSACGQCEMHEWPRMQCICNNRLVDFAVGTFCSSSMVSLRRLR</sequence>
<organism evidence="1 2">
    <name type="scientific">Cutaneotrichosporon oleaginosum</name>
    <dbReference type="NCBI Taxonomy" id="879819"/>
    <lineage>
        <taxon>Eukaryota</taxon>
        <taxon>Fungi</taxon>
        <taxon>Dikarya</taxon>
        <taxon>Basidiomycota</taxon>
        <taxon>Agaricomycotina</taxon>
        <taxon>Tremellomycetes</taxon>
        <taxon>Trichosporonales</taxon>
        <taxon>Trichosporonaceae</taxon>
        <taxon>Cutaneotrichosporon</taxon>
    </lineage>
</organism>
<dbReference type="GeneID" id="28980335"/>
<keyword evidence="2" id="KW-1185">Reference proteome</keyword>